<evidence type="ECO:0000313" key="16">
    <source>
        <dbReference type="EMBL" id="KAG7192807.1"/>
    </source>
</evidence>
<keyword evidence="9" id="KW-0811">Translocation</keyword>
<dbReference type="InterPro" id="IPR023391">
    <property type="entry name" value="Prot_translocase_SecE_dom_sf"/>
</dbReference>
<evidence type="ECO:0000256" key="10">
    <source>
        <dbReference type="ARBA" id="ARBA00023136"/>
    </source>
</evidence>
<dbReference type="InterPro" id="IPR008158">
    <property type="entry name" value="Translocase_Sec61-g"/>
</dbReference>
<keyword evidence="5" id="KW-0698">rRNA processing</keyword>
<dbReference type="HAMAP" id="MF_00422">
    <property type="entry name" value="SecE"/>
    <property type="match status" value="1"/>
</dbReference>
<evidence type="ECO:0000256" key="11">
    <source>
        <dbReference type="ARBA" id="ARBA00023242"/>
    </source>
</evidence>
<feature type="coiled-coil region" evidence="13">
    <location>
        <begin position="255"/>
        <end position="283"/>
    </location>
</feature>
<dbReference type="InterPro" id="IPR001901">
    <property type="entry name" value="Translocase_SecE/Sec61-g"/>
</dbReference>
<evidence type="ECO:0000256" key="13">
    <source>
        <dbReference type="SAM" id="Coils"/>
    </source>
</evidence>
<feature type="compositionally biased region" description="Basic and acidic residues" evidence="14">
    <location>
        <begin position="326"/>
        <end position="335"/>
    </location>
</feature>
<dbReference type="GO" id="GO:0005634">
    <property type="term" value="C:nucleus"/>
    <property type="evidence" value="ECO:0007669"/>
    <property type="project" value="UniProtKB-SubCell"/>
</dbReference>
<keyword evidence="13" id="KW-0175">Coiled coil</keyword>
<proteinExistence type="inferred from homology"/>
<dbReference type="Gene3D" id="1.20.5.820">
    <property type="entry name" value="Preprotein translocase SecE subunit"/>
    <property type="match status" value="1"/>
</dbReference>
<dbReference type="GO" id="GO:0006886">
    <property type="term" value="P:intracellular protein transport"/>
    <property type="evidence" value="ECO:0007669"/>
    <property type="project" value="InterPro"/>
</dbReference>
<evidence type="ECO:0000256" key="14">
    <source>
        <dbReference type="SAM" id="MobiDB-lite"/>
    </source>
</evidence>
<keyword evidence="11" id="KW-0539">Nucleus</keyword>
<dbReference type="PANTHER" id="PTHR13026:SF0">
    <property type="entry name" value="RIBOSOMAL RNA PROCESSING 1B"/>
    <property type="match status" value="1"/>
</dbReference>
<dbReference type="InterPro" id="IPR010301">
    <property type="entry name" value="RRP1"/>
</dbReference>
<protein>
    <submittedName>
        <fullName evidence="16">Uncharacterized protein</fullName>
    </submittedName>
</protein>
<comment type="similarity">
    <text evidence="2">Belongs to the RRP1 family.</text>
</comment>
<dbReference type="OrthoDB" id="2019504at2759"/>
<comment type="similarity">
    <text evidence="3">Belongs to the SecE/SEC61-gamma family.</text>
</comment>
<dbReference type="Pfam" id="PF05997">
    <property type="entry name" value="Nop52"/>
    <property type="match status" value="1"/>
</dbReference>
<evidence type="ECO:0000256" key="7">
    <source>
        <dbReference type="ARBA" id="ARBA00022927"/>
    </source>
</evidence>
<evidence type="ECO:0000313" key="17">
    <source>
        <dbReference type="Proteomes" id="UP000790833"/>
    </source>
</evidence>
<evidence type="ECO:0000256" key="1">
    <source>
        <dbReference type="ARBA" id="ARBA00004123"/>
    </source>
</evidence>
<gene>
    <name evidence="16" type="ORF">KQ657_001262</name>
</gene>
<organism evidence="16 17">
    <name type="scientific">Scheffersomyces spartinae</name>
    <dbReference type="NCBI Taxonomy" id="45513"/>
    <lineage>
        <taxon>Eukaryota</taxon>
        <taxon>Fungi</taxon>
        <taxon>Dikarya</taxon>
        <taxon>Ascomycota</taxon>
        <taxon>Saccharomycotina</taxon>
        <taxon>Pichiomycetes</taxon>
        <taxon>Debaryomycetaceae</taxon>
        <taxon>Scheffersomyces</taxon>
    </lineage>
</organism>
<dbReference type="GO" id="GO:0016020">
    <property type="term" value="C:membrane"/>
    <property type="evidence" value="ECO:0007669"/>
    <property type="project" value="InterPro"/>
</dbReference>
<dbReference type="AlphaFoldDB" id="A0A9P8AHS1"/>
<evidence type="ECO:0000256" key="2">
    <source>
        <dbReference type="ARBA" id="ARBA00006374"/>
    </source>
</evidence>
<dbReference type="GO" id="GO:0006605">
    <property type="term" value="P:protein targeting"/>
    <property type="evidence" value="ECO:0007669"/>
    <property type="project" value="InterPro"/>
</dbReference>
<feature type="compositionally biased region" description="Acidic residues" evidence="14">
    <location>
        <begin position="336"/>
        <end position="353"/>
    </location>
</feature>
<dbReference type="Pfam" id="PF00584">
    <property type="entry name" value="SecE"/>
    <property type="match status" value="1"/>
</dbReference>
<dbReference type="GO" id="GO:0030688">
    <property type="term" value="C:preribosome, small subunit precursor"/>
    <property type="evidence" value="ECO:0007669"/>
    <property type="project" value="InterPro"/>
</dbReference>
<evidence type="ECO:0000256" key="8">
    <source>
        <dbReference type="ARBA" id="ARBA00022989"/>
    </source>
</evidence>
<keyword evidence="10 15" id="KW-0472">Membrane</keyword>
<keyword evidence="8 15" id="KW-1133">Transmembrane helix</keyword>
<dbReference type="PROSITE" id="PS01067">
    <property type="entry name" value="SECE_SEC61G"/>
    <property type="match status" value="1"/>
</dbReference>
<dbReference type="SUPFAM" id="SSF103456">
    <property type="entry name" value="Preprotein translocase SecE subunit"/>
    <property type="match status" value="1"/>
</dbReference>
<keyword evidence="17" id="KW-1185">Reference proteome</keyword>
<comment type="caution">
    <text evidence="16">The sequence shown here is derived from an EMBL/GenBank/DDBJ whole genome shotgun (WGS) entry which is preliminary data.</text>
</comment>
<keyword evidence="7" id="KW-0653">Protein transport</keyword>
<dbReference type="PANTHER" id="PTHR13026">
    <property type="entry name" value="NNP-1 PROTEIN NOVEL NUCLEAR PROTEIN 1 NOP52"/>
    <property type="match status" value="1"/>
</dbReference>
<dbReference type="GeneID" id="66114636"/>
<dbReference type="RefSeq" id="XP_043048357.1">
    <property type="nucleotide sequence ID" value="XM_043192062.1"/>
</dbReference>
<keyword evidence="4" id="KW-0813">Transport</keyword>
<dbReference type="GO" id="GO:0006364">
    <property type="term" value="P:rRNA processing"/>
    <property type="evidence" value="ECO:0007669"/>
    <property type="project" value="UniProtKB-KW"/>
</dbReference>
<evidence type="ECO:0000256" key="12">
    <source>
        <dbReference type="ARBA" id="ARBA00037847"/>
    </source>
</evidence>
<evidence type="ECO:0000256" key="4">
    <source>
        <dbReference type="ARBA" id="ARBA00022448"/>
    </source>
</evidence>
<evidence type="ECO:0000256" key="6">
    <source>
        <dbReference type="ARBA" id="ARBA00022692"/>
    </source>
</evidence>
<dbReference type="GO" id="GO:0008320">
    <property type="term" value="F:protein transmembrane transporter activity"/>
    <property type="evidence" value="ECO:0007669"/>
    <property type="project" value="InterPro"/>
</dbReference>
<sequence>MAAEGLEKLTEVPAEFFKDGSAFIRKCTKPDKKEYFKIVRAVGIGFLMMGVVGYIVNAGFKSGIDINGRLVLFHLMISVIRKMSSKMNGFVKNLASNHKHTREKAFDLLKQFIRSKSNKMKKLEMMKLWKGLYLAMWFCDRPAPQERLAEQLGELFSGFISEKQFGDFLAAFWSIMIREWPEIDQWRVDKFLLLMRRVLRHSLIFLKKHQYKELLVTDYLKVMEEFPLCGDKSVPYALPYHLCDIYVDELETVMFGDLNSDLEQDEENNKEVLEKKLEIASVTPIINLIGPFAALNKNASLKTLREKCKDDVLDDKRLVEWGVVESKGKSASSDENRDEQDDEDDEEEEWTGF</sequence>
<feature type="region of interest" description="Disordered" evidence="14">
    <location>
        <begin position="326"/>
        <end position="353"/>
    </location>
</feature>
<evidence type="ECO:0000256" key="5">
    <source>
        <dbReference type="ARBA" id="ARBA00022552"/>
    </source>
</evidence>
<comment type="subcellular location">
    <subcellularLocation>
        <location evidence="12">Endomembrane system</location>
        <topology evidence="12">Single-pass membrane protein</topology>
    </subcellularLocation>
    <subcellularLocation>
        <location evidence="1">Nucleus</location>
    </subcellularLocation>
</comment>
<evidence type="ECO:0000256" key="9">
    <source>
        <dbReference type="ARBA" id="ARBA00023010"/>
    </source>
</evidence>
<name>A0A9P8AHS1_9ASCO</name>
<dbReference type="Proteomes" id="UP000790833">
    <property type="component" value="Unassembled WGS sequence"/>
</dbReference>
<keyword evidence="6 15" id="KW-0812">Transmembrane</keyword>
<dbReference type="NCBIfam" id="TIGR00327">
    <property type="entry name" value="secE_euk_arch"/>
    <property type="match status" value="1"/>
</dbReference>
<dbReference type="GO" id="GO:0012505">
    <property type="term" value="C:endomembrane system"/>
    <property type="evidence" value="ECO:0007669"/>
    <property type="project" value="UniProtKB-SubCell"/>
</dbReference>
<feature type="transmembrane region" description="Helical" evidence="15">
    <location>
        <begin position="38"/>
        <end position="60"/>
    </location>
</feature>
<evidence type="ECO:0000256" key="15">
    <source>
        <dbReference type="SAM" id="Phobius"/>
    </source>
</evidence>
<accession>A0A9P8AHS1</accession>
<evidence type="ECO:0000256" key="3">
    <source>
        <dbReference type="ARBA" id="ARBA00008274"/>
    </source>
</evidence>
<reference evidence="16" key="1">
    <citation type="submission" date="2021-03" db="EMBL/GenBank/DDBJ databases">
        <authorList>
            <person name="Palmer J.M."/>
        </authorList>
    </citation>
    <scope>NUCLEOTIDE SEQUENCE</scope>
    <source>
        <strain evidence="16">ARV_011</strain>
    </source>
</reference>
<dbReference type="EMBL" id="JAHMUF010000015">
    <property type="protein sequence ID" value="KAG7192807.1"/>
    <property type="molecule type" value="Genomic_DNA"/>
</dbReference>